<dbReference type="InterPro" id="IPR032490">
    <property type="entry name" value="DUF5047"/>
</dbReference>
<gene>
    <name evidence="2" type="ORF">HNQ79_006422</name>
</gene>
<organism evidence="2 3">
    <name type="scientific">Streptomyces candidus</name>
    <dbReference type="NCBI Taxonomy" id="67283"/>
    <lineage>
        <taxon>Bacteria</taxon>
        <taxon>Bacillati</taxon>
        <taxon>Actinomycetota</taxon>
        <taxon>Actinomycetes</taxon>
        <taxon>Kitasatosporales</taxon>
        <taxon>Streptomycetaceae</taxon>
        <taxon>Streptomyces</taxon>
    </lineage>
</organism>
<dbReference type="AlphaFoldDB" id="A0A7X0HLV7"/>
<feature type="domain" description="DUF5047" evidence="1">
    <location>
        <begin position="21"/>
        <end position="148"/>
    </location>
</feature>
<comment type="caution">
    <text evidence="2">The sequence shown here is derived from an EMBL/GenBank/DDBJ whole genome shotgun (WGS) entry which is preliminary data.</text>
</comment>
<dbReference type="EMBL" id="JACHEM010000031">
    <property type="protein sequence ID" value="MBB6439910.1"/>
    <property type="molecule type" value="Genomic_DNA"/>
</dbReference>
<keyword evidence="3" id="KW-1185">Reference proteome</keyword>
<dbReference type="Proteomes" id="UP000540423">
    <property type="component" value="Unassembled WGS sequence"/>
</dbReference>
<dbReference type="RefSeq" id="WP_229923810.1">
    <property type="nucleotide sequence ID" value="NZ_BNBN01000036.1"/>
</dbReference>
<name>A0A7X0HLV7_9ACTN</name>
<evidence type="ECO:0000313" key="2">
    <source>
        <dbReference type="EMBL" id="MBB6439910.1"/>
    </source>
</evidence>
<evidence type="ECO:0000259" key="1">
    <source>
        <dbReference type="Pfam" id="PF16466"/>
    </source>
</evidence>
<dbReference type="Pfam" id="PF16466">
    <property type="entry name" value="DUF5047"/>
    <property type="match status" value="1"/>
</dbReference>
<evidence type="ECO:0000313" key="3">
    <source>
        <dbReference type="Proteomes" id="UP000540423"/>
    </source>
</evidence>
<reference evidence="2 3" key="1">
    <citation type="submission" date="2020-08" db="EMBL/GenBank/DDBJ databases">
        <title>Genomic Encyclopedia of Type Strains, Phase IV (KMG-IV): sequencing the most valuable type-strain genomes for metagenomic binning, comparative biology and taxonomic classification.</title>
        <authorList>
            <person name="Goeker M."/>
        </authorList>
    </citation>
    <scope>NUCLEOTIDE SEQUENCE [LARGE SCALE GENOMIC DNA]</scope>
    <source>
        <strain evidence="2 3">DSM 40141</strain>
    </source>
</reference>
<sequence length="345" mass="36396">MTEVLLIRTDGEVVPLEHTGGSVPVDRGQSIRRTCTVTSADVSLIPSTPMDKLAMYGSRLRISRGVDYGDGTQELVPLGVFRLDEVIGDPSDGPVTLTGKDISACVADDKFTSPYRATGTVVGAIEAIILRSLPDATVISTIIDVPIGARTWDVEADPWAAVQEIAAAAGAICYVNPDGIFVVTTLPDLLTTDPVWAVEATEDGVYVRGSRGMSADRVHNGVLARGESAENNLPPVQWLATDTDTGSPTYWGGPFGRRPMFYSSSTLTSVNACQAAANLKLAASKAPNSKGDFSSLPNPALECGDVIRVTHPDGLRELHQVQSFGVPLDEGGDFPIATISAKEDA</sequence>
<accession>A0A7X0HLV7</accession>
<proteinExistence type="predicted"/>
<protein>
    <recommendedName>
        <fullName evidence="1">DUF5047 domain-containing protein</fullName>
    </recommendedName>
</protein>